<keyword evidence="2" id="KW-1185">Reference proteome</keyword>
<protein>
    <submittedName>
        <fullName evidence="1">Uncharacterized protein</fullName>
    </submittedName>
</protein>
<comment type="caution">
    <text evidence="1">The sequence shown here is derived from an EMBL/GenBank/DDBJ whole genome shotgun (WGS) entry which is preliminary data.</text>
</comment>
<sequence>MSISDTNIFKINARKAVLFGSLLPSRISKPGFPEDAKKANRELRNFKALKKTTQNQSAFGKDETWFQHSNRAKLESHFLEQRLFAGNRCVYYGLGAHPDSGQLVIYRRGESYWTSGPLKVNGPYNLSFVSNDDENYLTFCGIVDGRLWELRPNSRIEEGANSKIFGPSGFCYGCESGDGCVTSVLPQCRSSNDKFEEKRASFFPSIATSEYDENSSLSIKDCMEMC</sequence>
<proteinExistence type="predicted"/>
<evidence type="ECO:0000313" key="2">
    <source>
        <dbReference type="Proteomes" id="UP000828048"/>
    </source>
</evidence>
<gene>
    <name evidence="1" type="ORF">Vadar_007451</name>
</gene>
<name>A0ACB7ZA68_9ERIC</name>
<organism evidence="1 2">
    <name type="scientific">Vaccinium darrowii</name>
    <dbReference type="NCBI Taxonomy" id="229202"/>
    <lineage>
        <taxon>Eukaryota</taxon>
        <taxon>Viridiplantae</taxon>
        <taxon>Streptophyta</taxon>
        <taxon>Embryophyta</taxon>
        <taxon>Tracheophyta</taxon>
        <taxon>Spermatophyta</taxon>
        <taxon>Magnoliopsida</taxon>
        <taxon>eudicotyledons</taxon>
        <taxon>Gunneridae</taxon>
        <taxon>Pentapetalae</taxon>
        <taxon>asterids</taxon>
        <taxon>Ericales</taxon>
        <taxon>Ericaceae</taxon>
        <taxon>Vaccinioideae</taxon>
        <taxon>Vaccinieae</taxon>
        <taxon>Vaccinium</taxon>
    </lineage>
</organism>
<evidence type="ECO:0000313" key="1">
    <source>
        <dbReference type="EMBL" id="KAH7862631.1"/>
    </source>
</evidence>
<accession>A0ACB7ZA68</accession>
<reference evidence="1 2" key="1">
    <citation type="journal article" date="2021" name="Hortic Res">
        <title>High-quality reference genome and annotation aids understanding of berry development for evergreen blueberry (Vaccinium darrowii).</title>
        <authorList>
            <person name="Yu J."/>
            <person name="Hulse-Kemp A.M."/>
            <person name="Babiker E."/>
            <person name="Staton M."/>
        </authorList>
    </citation>
    <scope>NUCLEOTIDE SEQUENCE [LARGE SCALE GENOMIC DNA]</scope>
    <source>
        <strain evidence="2">cv. NJ 8807/NJ 8810</strain>
        <tissue evidence="1">Young leaf</tissue>
    </source>
</reference>
<dbReference type="Proteomes" id="UP000828048">
    <property type="component" value="Chromosome 12"/>
</dbReference>
<dbReference type="EMBL" id="CM037162">
    <property type="protein sequence ID" value="KAH7862631.1"/>
    <property type="molecule type" value="Genomic_DNA"/>
</dbReference>